<dbReference type="Proteomes" id="UP000878956">
    <property type="component" value="Unassembled WGS sequence"/>
</dbReference>
<reference evidence="1" key="1">
    <citation type="journal article" date="2018" name="Genome Biol.">
        <title>SKESA: strategic k-mer extension for scrupulous assemblies.</title>
        <authorList>
            <person name="Souvorov A."/>
            <person name="Agarwala R."/>
            <person name="Lipman D.J."/>
        </authorList>
    </citation>
    <scope>NUCLEOTIDE SEQUENCE</scope>
    <source>
        <strain evidence="1">HN1000</strain>
    </source>
</reference>
<evidence type="ECO:0000313" key="2">
    <source>
        <dbReference type="Proteomes" id="UP000878956"/>
    </source>
</evidence>
<name>A0AAN6A795_CLODI</name>
<organism evidence="1 2">
    <name type="scientific">Clostridioides difficile</name>
    <name type="common">Peptoclostridium difficile</name>
    <dbReference type="NCBI Taxonomy" id="1496"/>
    <lineage>
        <taxon>Bacteria</taxon>
        <taxon>Bacillati</taxon>
        <taxon>Bacillota</taxon>
        <taxon>Clostridia</taxon>
        <taxon>Peptostreptococcales</taxon>
        <taxon>Peptostreptococcaceae</taxon>
        <taxon>Clostridioides</taxon>
    </lineage>
</organism>
<reference evidence="1" key="2">
    <citation type="submission" date="2021-06" db="EMBL/GenBank/DDBJ databases">
        <authorList>
            <consortium name="NCBI Pathogen Detection Project"/>
        </authorList>
    </citation>
    <scope>NUCLEOTIDE SEQUENCE</scope>
    <source>
        <strain evidence="1">HN1000</strain>
    </source>
</reference>
<dbReference type="AlphaFoldDB" id="A0AAN6A795"/>
<comment type="caution">
    <text evidence="1">The sequence shown here is derived from an EMBL/GenBank/DDBJ whole genome shotgun (WGS) entry which is preliminary data.</text>
</comment>
<proteinExistence type="predicted"/>
<sequence>MIVKRRMKLQELDGEDVIAMKAVGDFEKFLHSYYNPHGFSYVNSKNEFVTDKEYYKLLLKSGNCIKMGDFMIFKEGYHESYEEYANKYLSEINSKCSFDLAELNSVSNFGVVNSIIDMVKRNLYPKERAFKIIEKYFRNPRYAQNILNLI</sequence>
<evidence type="ECO:0000313" key="1">
    <source>
        <dbReference type="EMBL" id="HBH1543798.1"/>
    </source>
</evidence>
<gene>
    <name evidence="1" type="ORF">KRM00_003331</name>
</gene>
<accession>A0AAN6A795</accession>
<protein>
    <submittedName>
        <fullName evidence="1">Uncharacterized protein</fullName>
    </submittedName>
</protein>
<dbReference type="EMBL" id="DAEPXK010000048">
    <property type="protein sequence ID" value="HBH1543798.1"/>
    <property type="molecule type" value="Genomic_DNA"/>
</dbReference>